<dbReference type="KEGG" id="ang:An08g00160"/>
<evidence type="ECO:0000256" key="1">
    <source>
        <dbReference type="SAM" id="MobiDB-lite"/>
    </source>
</evidence>
<reference evidence="2" key="1">
    <citation type="submission" date="2025-02" db="EMBL/GenBank/DDBJ databases">
        <authorList>
            <consortium name="NCBI Genome Project"/>
        </authorList>
    </citation>
    <scope>NUCLEOTIDE SEQUENCE</scope>
</reference>
<feature type="region of interest" description="Disordered" evidence="1">
    <location>
        <begin position="87"/>
        <end position="106"/>
    </location>
</feature>
<dbReference type="AlphaFoldDB" id="A0AAJ8BNU7"/>
<gene>
    <name evidence="2" type="ORF">An08g00160</name>
</gene>
<reference evidence="2" key="2">
    <citation type="submission" date="2025-08" db="UniProtKB">
        <authorList>
            <consortium name="RefSeq"/>
        </authorList>
    </citation>
    <scope>IDENTIFICATION</scope>
</reference>
<dbReference type="VEuPathDB" id="FungiDB:An08g00160"/>
<dbReference type="GeneID" id="84591560"/>
<organism evidence="2">
    <name type="scientific">Aspergillus niger</name>
    <dbReference type="NCBI Taxonomy" id="5061"/>
    <lineage>
        <taxon>Eukaryota</taxon>
        <taxon>Fungi</taxon>
        <taxon>Dikarya</taxon>
        <taxon>Ascomycota</taxon>
        <taxon>Pezizomycotina</taxon>
        <taxon>Eurotiomycetes</taxon>
        <taxon>Eurotiomycetidae</taxon>
        <taxon>Eurotiales</taxon>
        <taxon>Aspergillaceae</taxon>
        <taxon>Aspergillus</taxon>
        <taxon>Aspergillus subgen. Circumdati</taxon>
    </lineage>
</organism>
<evidence type="ECO:0000313" key="2">
    <source>
        <dbReference type="RefSeq" id="XP_059601120.1"/>
    </source>
</evidence>
<name>A0AAJ8BNU7_ASPNG</name>
<protein>
    <submittedName>
        <fullName evidence="2">Uncharacterized protein</fullName>
    </submittedName>
</protein>
<sequence>MGCCRLLRDGIYLSQPAGLGAIWFPQEPDFVLTKRQQKGLALGKFGAIECASDIDISGLLVGLLSVNGNGELADANGFGVEVTQGQGALAKGPNQGREGRSKSVDPDLCQMTTDEISEAYKRVIVVIEWEGVRNRFFIQCVAWSPGHPVRTGTNLSHTYETAWTCPGAYGTMPVYSSLGGHYGGGHAHKSAAPLMVPLAASNLFDSSQNHTVVRPRENDLDLPGTQPLSYPLPPAPANTWHGDAKYEGFALISHVLVYENSSSSKDFVYWWPRTVPQSQAILSGHQ</sequence>
<proteinExistence type="predicted"/>
<dbReference type="RefSeq" id="XP_059601120.1">
    <property type="nucleotide sequence ID" value="XM_059748767.1"/>
</dbReference>
<accession>A0AAJ8BNU7</accession>